<gene>
    <name evidence="1" type="ORF">g.46390</name>
</gene>
<feature type="non-terminal residue" evidence="1">
    <location>
        <position position="177"/>
    </location>
</feature>
<dbReference type="InterPro" id="IPR036691">
    <property type="entry name" value="Endo/exonu/phosph_ase_sf"/>
</dbReference>
<dbReference type="Gene3D" id="3.60.10.10">
    <property type="entry name" value="Endonuclease/exonuclease/phosphatase"/>
    <property type="match status" value="1"/>
</dbReference>
<evidence type="ECO:0008006" key="2">
    <source>
        <dbReference type="Google" id="ProtNLM"/>
    </source>
</evidence>
<sequence>SSKNSKPTLTILHQNTQEVSNEINRLIHLIETLTPPPNIVILTEHGLKRYQIESAHIIPGYCLISHFSREHYRKGGVAIFIEEKLEGCSELVNISQHCEEFVCEMAMIKLKINKTCLSVMGIYRSPDRGIDEALESMSRAIEDTNGENSPLIIMGDINVDILKPDRKSVKLNEMLAS</sequence>
<evidence type="ECO:0000313" key="1">
    <source>
        <dbReference type="EMBL" id="JAS64860.1"/>
    </source>
</evidence>
<reference evidence="1" key="1">
    <citation type="submission" date="2015-11" db="EMBL/GenBank/DDBJ databases">
        <title>De novo transcriptome assembly of four potential Pierce s Disease insect vectors from Arizona vineyards.</title>
        <authorList>
            <person name="Tassone E.E."/>
        </authorList>
    </citation>
    <scope>NUCLEOTIDE SEQUENCE</scope>
</reference>
<name>A0A1B6GR43_9HEMI</name>
<feature type="non-terminal residue" evidence="1">
    <location>
        <position position="1"/>
    </location>
</feature>
<accession>A0A1B6GR43</accession>
<proteinExistence type="predicted"/>
<organism evidence="1">
    <name type="scientific">Cuerna arida</name>
    <dbReference type="NCBI Taxonomy" id="1464854"/>
    <lineage>
        <taxon>Eukaryota</taxon>
        <taxon>Metazoa</taxon>
        <taxon>Ecdysozoa</taxon>
        <taxon>Arthropoda</taxon>
        <taxon>Hexapoda</taxon>
        <taxon>Insecta</taxon>
        <taxon>Pterygota</taxon>
        <taxon>Neoptera</taxon>
        <taxon>Paraneoptera</taxon>
        <taxon>Hemiptera</taxon>
        <taxon>Auchenorrhyncha</taxon>
        <taxon>Membracoidea</taxon>
        <taxon>Cicadellidae</taxon>
        <taxon>Cicadellinae</taxon>
        <taxon>Proconiini</taxon>
        <taxon>Cuerna</taxon>
    </lineage>
</organism>
<dbReference type="SUPFAM" id="SSF56219">
    <property type="entry name" value="DNase I-like"/>
    <property type="match status" value="1"/>
</dbReference>
<dbReference type="EMBL" id="GECZ01004909">
    <property type="protein sequence ID" value="JAS64860.1"/>
    <property type="molecule type" value="Transcribed_RNA"/>
</dbReference>
<dbReference type="AlphaFoldDB" id="A0A1B6GR43"/>
<protein>
    <recommendedName>
        <fullName evidence="2">Endonuclease/exonuclease/phosphatase domain-containing protein</fullName>
    </recommendedName>
</protein>